<evidence type="ECO:0000313" key="3">
    <source>
        <dbReference type="Proteomes" id="UP001495147"/>
    </source>
</evidence>
<dbReference type="Gene3D" id="2.30.110.20">
    <property type="entry name" value="Hcp1-like"/>
    <property type="match status" value="2"/>
</dbReference>
<dbReference type="Proteomes" id="UP001495147">
    <property type="component" value="Unassembled WGS sequence"/>
</dbReference>
<gene>
    <name evidence="2" type="ORF">ABDJ85_03730</name>
</gene>
<dbReference type="SUPFAM" id="SSF141452">
    <property type="entry name" value="Hcp1-like"/>
    <property type="match status" value="2"/>
</dbReference>
<proteinExistence type="predicted"/>
<dbReference type="RefSeq" id="WP_347703389.1">
    <property type="nucleotide sequence ID" value="NZ_JBDPZD010000001.1"/>
</dbReference>
<keyword evidence="1" id="KW-0732">Signal</keyword>
<dbReference type="InterPro" id="IPR013424">
    <property type="entry name" value="Ice-binding_C"/>
</dbReference>
<feature type="chain" id="PRO_5045374284" evidence="1">
    <location>
        <begin position="26"/>
        <end position="425"/>
    </location>
</feature>
<comment type="caution">
    <text evidence="2">The sequence shown here is derived from an EMBL/GenBank/DDBJ whole genome shotgun (WGS) entry which is preliminary data.</text>
</comment>
<dbReference type="NCBIfam" id="TIGR02595">
    <property type="entry name" value="PEP_CTERM"/>
    <property type="match status" value="1"/>
</dbReference>
<evidence type="ECO:0000256" key="1">
    <source>
        <dbReference type="SAM" id="SignalP"/>
    </source>
</evidence>
<dbReference type="EMBL" id="JBDPZD010000001">
    <property type="protein sequence ID" value="MEO3690563.1"/>
    <property type="molecule type" value="Genomic_DNA"/>
</dbReference>
<sequence length="425" mass="44496">MPTSFTLRPLAAALALGVLSSAALASEADWFLKSDQLKGASVVKDRKGQVDVNGFQWSVTAETSWLKGGGASVGKATPSAFSWNQGWDPSISTIQTDLFTGKAVTSATFEAVRDLGGLKPVVGFSTKVGEVFFTDVHKTLAQGYDVSAVAKNMEFTYNPAAWGGKGKSSKVNWNITANTIDAPVAARAEQVLGNHSAGGDGVTAYLRLGESAGRSTAIGYENWTDVATLEWDVSALSSWLKGGGASVGKPNPGSLSWSQELDGSFLYALTNIVSGKSVPKLVIEYVRNGDHGPVTFMQDVFSDVYFTSIALNDTTVTNSVVFKTVTETTWDINEQGKRGAVLSSFNWDIPGGKVDTKSQPITTSLINFGAGNLLGEPAALPSTGGLPPVGAPVPVPEPGTWALMLAGGLLLALRRRALGGADGDR</sequence>
<feature type="signal peptide" evidence="1">
    <location>
        <begin position="1"/>
        <end position="25"/>
    </location>
</feature>
<dbReference type="InterPro" id="IPR036624">
    <property type="entry name" value="Hcp1-lik_sf"/>
</dbReference>
<dbReference type="Pfam" id="PF05638">
    <property type="entry name" value="T6SS_HCP"/>
    <property type="match status" value="2"/>
</dbReference>
<organism evidence="2 3">
    <name type="scientific">Roseateles paludis</name>
    <dbReference type="NCBI Taxonomy" id="3145238"/>
    <lineage>
        <taxon>Bacteria</taxon>
        <taxon>Pseudomonadati</taxon>
        <taxon>Pseudomonadota</taxon>
        <taxon>Betaproteobacteria</taxon>
        <taxon>Burkholderiales</taxon>
        <taxon>Sphaerotilaceae</taxon>
        <taxon>Roseateles</taxon>
    </lineage>
</organism>
<reference evidence="2 3" key="1">
    <citation type="submission" date="2024-05" db="EMBL/GenBank/DDBJ databases">
        <title>Roseateles sp. DJS-2-20 16S ribosomal RNA gene Genome sequencing and assembly.</title>
        <authorList>
            <person name="Woo H."/>
        </authorList>
    </citation>
    <scope>NUCLEOTIDE SEQUENCE [LARGE SCALE GENOMIC DNA]</scope>
    <source>
        <strain evidence="2 3">DJS-2-20</strain>
    </source>
</reference>
<dbReference type="InterPro" id="IPR008514">
    <property type="entry name" value="T6SS_Hcp"/>
</dbReference>
<keyword evidence="3" id="KW-1185">Reference proteome</keyword>
<accession>A0ABV0FXC6</accession>
<name>A0ABV0FXC6_9BURK</name>
<protein>
    <submittedName>
        <fullName evidence="2">Type VI secretion system tube protein Hcp</fullName>
    </submittedName>
</protein>
<evidence type="ECO:0000313" key="2">
    <source>
        <dbReference type="EMBL" id="MEO3690563.1"/>
    </source>
</evidence>